<organism evidence="1 2">
    <name type="scientific">Eubacterium callanderi</name>
    <dbReference type="NCBI Taxonomy" id="53442"/>
    <lineage>
        <taxon>Bacteria</taxon>
        <taxon>Bacillati</taxon>
        <taxon>Bacillota</taxon>
        <taxon>Clostridia</taxon>
        <taxon>Eubacteriales</taxon>
        <taxon>Eubacteriaceae</taxon>
        <taxon>Eubacterium</taxon>
    </lineage>
</organism>
<gene>
    <name evidence="1" type="ORF">SAMN04515649_1053</name>
</gene>
<comment type="caution">
    <text evidence="1">The sequence shown here is derived from an EMBL/GenBank/DDBJ whole genome shotgun (WGS) entry which is preliminary data.</text>
</comment>
<name>A0AB74EXU6_9FIRM</name>
<proteinExistence type="predicted"/>
<sequence length="223" mass="25715">MCGCRRHIRPALFYPMNYLTEILAFYKWLETHPMSPLLQAYWHLLMYYNNKAAVRAEDGSWHWPVDFKVPNTVLMPLLGVKDRRVLLRQRGYLIDHKRVTYQKDKGQRAGTYRLVPFDRGLGMAALRAETGDSVTQIWTQAVPPPVTGVSPFININHKQASLLYSNQEDAPFIPRFNLLPQITEEEKAAIRAQYPGDEVAAFNAIWAAREEKQKEALKLEVTT</sequence>
<dbReference type="AlphaFoldDB" id="A0AB74EXU6"/>
<reference evidence="1 2" key="1">
    <citation type="submission" date="2016-11" db="EMBL/GenBank/DDBJ databases">
        <authorList>
            <person name="Varghese N."/>
            <person name="Submissions S."/>
        </authorList>
    </citation>
    <scope>NUCLEOTIDE SEQUENCE [LARGE SCALE GENOMIC DNA]</scope>
    <source>
        <strain evidence="1 2">FD</strain>
    </source>
</reference>
<evidence type="ECO:0000313" key="1">
    <source>
        <dbReference type="EMBL" id="SHL42541.1"/>
    </source>
</evidence>
<accession>A0AB74EXU6</accession>
<dbReference type="EMBL" id="FRBP01000005">
    <property type="protein sequence ID" value="SHL42541.1"/>
    <property type="molecule type" value="Genomic_DNA"/>
</dbReference>
<evidence type="ECO:0000313" key="2">
    <source>
        <dbReference type="Proteomes" id="UP000184012"/>
    </source>
</evidence>
<evidence type="ECO:0008006" key="3">
    <source>
        <dbReference type="Google" id="ProtNLM"/>
    </source>
</evidence>
<protein>
    <recommendedName>
        <fullName evidence="3">Restriction endonuclease subunit S</fullName>
    </recommendedName>
</protein>
<dbReference type="Proteomes" id="UP000184012">
    <property type="component" value="Unassembled WGS sequence"/>
</dbReference>